<feature type="region of interest" description="Disordered" evidence="1">
    <location>
        <begin position="95"/>
        <end position="169"/>
    </location>
</feature>
<feature type="compositionally biased region" description="Polar residues" evidence="1">
    <location>
        <begin position="127"/>
        <end position="150"/>
    </location>
</feature>
<dbReference type="OrthoDB" id="3365514at2759"/>
<dbReference type="EMBL" id="KV417486">
    <property type="protein sequence ID" value="KZP32422.1"/>
    <property type="molecule type" value="Genomic_DNA"/>
</dbReference>
<name>A0A166V7K6_9AGAM</name>
<accession>A0A166V7K6</accession>
<feature type="region of interest" description="Disordered" evidence="1">
    <location>
        <begin position="205"/>
        <end position="227"/>
    </location>
</feature>
<reference evidence="2 3" key="1">
    <citation type="journal article" date="2016" name="Mol. Biol. Evol.">
        <title>Comparative Genomics of Early-Diverging Mushroom-Forming Fungi Provides Insights into the Origins of Lignocellulose Decay Capabilities.</title>
        <authorList>
            <person name="Nagy L.G."/>
            <person name="Riley R."/>
            <person name="Tritt A."/>
            <person name="Adam C."/>
            <person name="Daum C."/>
            <person name="Floudas D."/>
            <person name="Sun H."/>
            <person name="Yadav J.S."/>
            <person name="Pangilinan J."/>
            <person name="Larsson K.H."/>
            <person name="Matsuura K."/>
            <person name="Barry K."/>
            <person name="Labutti K."/>
            <person name="Kuo R."/>
            <person name="Ohm R.A."/>
            <person name="Bhattacharya S.S."/>
            <person name="Shirouzu T."/>
            <person name="Yoshinaga Y."/>
            <person name="Martin F.M."/>
            <person name="Grigoriev I.V."/>
            <person name="Hibbett D.S."/>
        </authorList>
    </citation>
    <scope>NUCLEOTIDE SEQUENCE [LARGE SCALE GENOMIC DNA]</scope>
    <source>
        <strain evidence="2 3">CBS 109695</strain>
    </source>
</reference>
<proteinExistence type="predicted"/>
<dbReference type="AlphaFoldDB" id="A0A166V7K6"/>
<keyword evidence="3" id="KW-1185">Reference proteome</keyword>
<feature type="compositionally biased region" description="Polar residues" evidence="1">
    <location>
        <begin position="380"/>
        <end position="399"/>
    </location>
</feature>
<feature type="region of interest" description="Disordered" evidence="1">
    <location>
        <begin position="375"/>
        <end position="414"/>
    </location>
</feature>
<sequence length="441" mass="46262">MQPPPNPTPPVGALEPEMKALSSCLRNAVVKTGQIYGFYADSRRLGIQKYASEPPKALTAALGREVEKYDQLCDAVEAQLLRAITVLQRALTREQRRLQDADKAPTTTPSRSKSLSQSPTVARAQLPESSLTGEQMITDHTLTEPPSGNMSPPPTSGGSASSGGPGRRAATISLSSLHRPAFPHKLDLSATTLRITAEEASLFSSGPMASPVTLAPRSARPSASNEIPPDFMAAFDVADDGIGRPVDIDLTVPDTGPSDVSMGNHDMDIEITTTLGSSADKPIELDDDIELDMSDLFGDTGDTSSNATDLPKDIKQDDMELDLLGALSTSGDADSTNNDIFASFAQSEDSSSSQLQPQGSSLLSVLPLTPGAPSPGTLLASFSGSEMSTEQPSMSTDTNAMHGDPSFDMNSLDLSNAFGAEPESMAEIEELLKSGGFGTST</sequence>
<evidence type="ECO:0000313" key="2">
    <source>
        <dbReference type="EMBL" id="KZP32422.1"/>
    </source>
</evidence>
<evidence type="ECO:0000313" key="3">
    <source>
        <dbReference type="Proteomes" id="UP000076532"/>
    </source>
</evidence>
<organism evidence="2 3">
    <name type="scientific">Athelia psychrophila</name>
    <dbReference type="NCBI Taxonomy" id="1759441"/>
    <lineage>
        <taxon>Eukaryota</taxon>
        <taxon>Fungi</taxon>
        <taxon>Dikarya</taxon>
        <taxon>Basidiomycota</taxon>
        <taxon>Agaricomycotina</taxon>
        <taxon>Agaricomycetes</taxon>
        <taxon>Agaricomycetidae</taxon>
        <taxon>Atheliales</taxon>
        <taxon>Atheliaceae</taxon>
        <taxon>Athelia</taxon>
    </lineage>
</organism>
<gene>
    <name evidence="2" type="ORF">FIBSPDRAFT_775206</name>
</gene>
<evidence type="ECO:0000256" key="1">
    <source>
        <dbReference type="SAM" id="MobiDB-lite"/>
    </source>
</evidence>
<protein>
    <submittedName>
        <fullName evidence="2">Uncharacterized protein</fullName>
    </submittedName>
</protein>
<dbReference type="Proteomes" id="UP000076532">
    <property type="component" value="Unassembled WGS sequence"/>
</dbReference>
<feature type="compositionally biased region" description="Polar residues" evidence="1">
    <location>
        <begin position="105"/>
        <end position="120"/>
    </location>
</feature>